<keyword evidence="13" id="KW-1185">Reference proteome</keyword>
<keyword evidence="4 8" id="KW-0547">Nucleotide-binding</keyword>
<comment type="similarity">
    <text evidence="1 8 9">Belongs to the FGGY kinase family.</text>
</comment>
<dbReference type="InterPro" id="IPR018483">
    <property type="entry name" value="Carb_kinase_FGGY_CS"/>
</dbReference>
<name>A0ABQ6INW2_9MICO</name>
<keyword evidence="7 8" id="KW-0119">Carbohydrate metabolism</keyword>
<feature type="domain" description="Carbohydrate kinase FGGY C-terminal" evidence="11">
    <location>
        <begin position="252"/>
        <end position="432"/>
    </location>
</feature>
<evidence type="ECO:0000256" key="7">
    <source>
        <dbReference type="ARBA" id="ARBA00023277"/>
    </source>
</evidence>
<dbReference type="PROSITE" id="PS00445">
    <property type="entry name" value="FGGY_KINASES_2"/>
    <property type="match status" value="1"/>
</dbReference>
<keyword evidence="5 8" id="KW-0418">Kinase</keyword>
<evidence type="ECO:0000256" key="3">
    <source>
        <dbReference type="ARBA" id="ARBA00022679"/>
    </source>
</evidence>
<dbReference type="InterPro" id="IPR000577">
    <property type="entry name" value="Carb_kinase_FGGY"/>
</dbReference>
<dbReference type="PROSITE" id="PS00933">
    <property type="entry name" value="FGGY_KINASES_1"/>
    <property type="match status" value="1"/>
</dbReference>
<evidence type="ECO:0000259" key="11">
    <source>
        <dbReference type="Pfam" id="PF02782"/>
    </source>
</evidence>
<dbReference type="InterPro" id="IPR006000">
    <property type="entry name" value="Xylulokinase"/>
</dbReference>
<reference evidence="13" key="1">
    <citation type="journal article" date="2019" name="Int. J. Syst. Evol. Microbiol.">
        <title>The Global Catalogue of Microorganisms (GCM) 10K type strain sequencing project: providing services to taxonomists for standard genome sequencing and annotation.</title>
        <authorList>
            <consortium name="The Broad Institute Genomics Platform"/>
            <consortium name="The Broad Institute Genome Sequencing Center for Infectious Disease"/>
            <person name="Wu L."/>
            <person name="Ma J."/>
        </authorList>
    </citation>
    <scope>NUCLEOTIDE SEQUENCE [LARGE SCALE GENOMIC DNA]</scope>
    <source>
        <strain evidence="13">NBRC 113072</strain>
    </source>
</reference>
<organism evidence="12 13">
    <name type="scientific">Mobilicoccus caccae</name>
    <dbReference type="NCBI Taxonomy" id="1859295"/>
    <lineage>
        <taxon>Bacteria</taxon>
        <taxon>Bacillati</taxon>
        <taxon>Actinomycetota</taxon>
        <taxon>Actinomycetes</taxon>
        <taxon>Micrococcales</taxon>
        <taxon>Dermatophilaceae</taxon>
        <taxon>Mobilicoccus</taxon>
    </lineage>
</organism>
<evidence type="ECO:0000259" key="10">
    <source>
        <dbReference type="Pfam" id="PF00370"/>
    </source>
</evidence>
<dbReference type="InterPro" id="IPR043129">
    <property type="entry name" value="ATPase_NBD"/>
</dbReference>
<evidence type="ECO:0000313" key="12">
    <source>
        <dbReference type="EMBL" id="GMA38388.1"/>
    </source>
</evidence>
<evidence type="ECO:0000256" key="6">
    <source>
        <dbReference type="ARBA" id="ARBA00022840"/>
    </source>
</evidence>
<keyword evidence="2 8" id="KW-0859">Xylose metabolism</keyword>
<comment type="function">
    <text evidence="8">Catalyzes the phosphorylation of D-xylulose to D-xylulose 5-phosphate.</text>
</comment>
<feature type="domain" description="Carbohydrate kinase FGGY N-terminal" evidence="10">
    <location>
        <begin position="4"/>
        <end position="233"/>
    </location>
</feature>
<accession>A0ABQ6INW2</accession>
<dbReference type="HAMAP" id="MF_02220">
    <property type="entry name" value="XylB"/>
    <property type="match status" value="1"/>
</dbReference>
<evidence type="ECO:0000313" key="13">
    <source>
        <dbReference type="Proteomes" id="UP001157126"/>
    </source>
</evidence>
<keyword evidence="6 8" id="KW-0067">ATP-binding</keyword>
<dbReference type="Gene3D" id="3.30.420.40">
    <property type="match status" value="2"/>
</dbReference>
<feature type="active site" description="Proton acceptor" evidence="8">
    <location>
        <position position="236"/>
    </location>
</feature>
<evidence type="ECO:0000256" key="8">
    <source>
        <dbReference type="HAMAP-Rule" id="MF_02220"/>
    </source>
</evidence>
<sequence length="487" mass="51008">MALVAGVDSSTQSCKVVVRDADSGDLVRTGSAPHPDGTEADPRAWWSALGRAVEAAGGLHDVSALSVAAQQHGMICLDERGEVIRSALLWNDTRSAEAAEDLVREVGEGDEDEGRRRWATRTGSVPLASFTVTKLRWLATHEPENAARVAAIALPHDWLTWRLRGSGRLEDLVTDRSDASGTGYWDTTAGEYRRDLLALALLRDDVDDIVLPRVAEPFETVGLTAEGVALGPGCGDNAGAALGLGLKPGQASMSLGTSGVVAAVSQVPTGDASGIVAGFADATGRYLPLACTLNASRVLEAMRQVLAVDFEEFDRLALSSVPGAQGLVHIPYLEGERTPNLPRATGSLHGMTLASMSREHLARAAVEGLLCHVAECLDGIVRHGVPVEEVVLIGGAARSEAVRELAPGLLGRPVVIAPSREFVADGAAAQAASVLLGHDGPTVWGLDGAAHTSAPPQPAVRETYRRYAAEVAANESTRRGSEPPRTL</sequence>
<feature type="site" description="Important for activity" evidence="8">
    <location>
        <position position="8"/>
    </location>
</feature>
<dbReference type="PIRSF" id="PIRSF000538">
    <property type="entry name" value="GlpK"/>
    <property type="match status" value="1"/>
</dbReference>
<keyword evidence="3 8" id="KW-0808">Transferase</keyword>
<comment type="catalytic activity">
    <reaction evidence="8">
        <text>D-xylulose + ATP = D-xylulose 5-phosphate + ADP + H(+)</text>
        <dbReference type="Rhea" id="RHEA:10964"/>
        <dbReference type="ChEBI" id="CHEBI:15378"/>
        <dbReference type="ChEBI" id="CHEBI:17140"/>
        <dbReference type="ChEBI" id="CHEBI:30616"/>
        <dbReference type="ChEBI" id="CHEBI:57737"/>
        <dbReference type="ChEBI" id="CHEBI:456216"/>
        <dbReference type="EC" id="2.7.1.17"/>
    </reaction>
</comment>
<dbReference type="Pfam" id="PF00370">
    <property type="entry name" value="FGGY_N"/>
    <property type="match status" value="1"/>
</dbReference>
<proteinExistence type="inferred from homology"/>
<dbReference type="InterPro" id="IPR018485">
    <property type="entry name" value="FGGY_C"/>
</dbReference>
<dbReference type="RefSeq" id="WP_284302457.1">
    <property type="nucleotide sequence ID" value="NZ_BSUO01000001.1"/>
</dbReference>
<evidence type="ECO:0000256" key="5">
    <source>
        <dbReference type="ARBA" id="ARBA00022777"/>
    </source>
</evidence>
<comment type="caution">
    <text evidence="12">The sequence shown here is derived from an EMBL/GenBank/DDBJ whole genome shotgun (WGS) entry which is preliminary data.</text>
</comment>
<protein>
    <recommendedName>
        <fullName evidence="8">Xylulose kinase</fullName>
        <shortName evidence="8">Xylulokinase</shortName>
        <ecNumber evidence="8">2.7.1.17</ecNumber>
    </recommendedName>
</protein>
<dbReference type="Proteomes" id="UP001157126">
    <property type="component" value="Unassembled WGS sequence"/>
</dbReference>
<dbReference type="InterPro" id="IPR050406">
    <property type="entry name" value="FGGY_Carb_Kinase"/>
</dbReference>
<dbReference type="CDD" id="cd07809">
    <property type="entry name" value="ASKHA_NBD_FGGY_BaXK-like"/>
    <property type="match status" value="1"/>
</dbReference>
<evidence type="ECO:0000256" key="4">
    <source>
        <dbReference type="ARBA" id="ARBA00022741"/>
    </source>
</evidence>
<dbReference type="PANTHER" id="PTHR43095:SF5">
    <property type="entry name" value="XYLULOSE KINASE"/>
    <property type="match status" value="1"/>
</dbReference>
<dbReference type="InterPro" id="IPR018484">
    <property type="entry name" value="FGGY_N"/>
</dbReference>
<evidence type="ECO:0000256" key="1">
    <source>
        <dbReference type="ARBA" id="ARBA00009156"/>
    </source>
</evidence>
<dbReference type="SUPFAM" id="SSF53067">
    <property type="entry name" value="Actin-like ATPase domain"/>
    <property type="match status" value="2"/>
</dbReference>
<feature type="binding site" evidence="8">
    <location>
        <begin position="71"/>
        <end position="72"/>
    </location>
    <ligand>
        <name>substrate</name>
    </ligand>
</feature>
<dbReference type="EC" id="2.7.1.17" evidence="8"/>
<dbReference type="EMBL" id="BSUO01000001">
    <property type="protein sequence ID" value="GMA38388.1"/>
    <property type="molecule type" value="Genomic_DNA"/>
</dbReference>
<gene>
    <name evidence="12" type="primary">xylB_1</name>
    <name evidence="8" type="synonym">xylB</name>
    <name evidence="12" type="ORF">GCM10025883_04330</name>
</gene>
<dbReference type="PANTHER" id="PTHR43095">
    <property type="entry name" value="SUGAR KINASE"/>
    <property type="match status" value="1"/>
</dbReference>
<dbReference type="Pfam" id="PF02782">
    <property type="entry name" value="FGGY_C"/>
    <property type="match status" value="1"/>
</dbReference>
<evidence type="ECO:0000256" key="2">
    <source>
        <dbReference type="ARBA" id="ARBA00022629"/>
    </source>
</evidence>
<evidence type="ECO:0000256" key="9">
    <source>
        <dbReference type="RuleBase" id="RU003733"/>
    </source>
</evidence>